<protein>
    <submittedName>
        <fullName evidence="4">DUF3048 domain-containing protein</fullName>
    </submittedName>
</protein>
<dbReference type="InterPro" id="IPR021416">
    <property type="entry name" value="DUF3048_N"/>
</dbReference>
<sequence>MVAVALVLAACSGGPADVPTSTVPATVESDKAGPPDPAIPLAWPLTGVPVDEVDDRPALAVKIENLPQARPQTGLEQADMVWEEVVEGGITRFVAVYHSQSPETVGPVRSVRPMDPAIVGPTHGVLAFSGGQPPFVEAVRAAGIQTVVHDEGDDGFFLKKGKRAPHNLYGTPADFWAQADDDRTAPPTQLRHVRIPGQGTATTTGAPLSLLDVKLTFASRAQWIWDAEQAAFLRNEGTTPAVSSDGTRLSAQNVVVLSVEVRDTQFKDPAGTPVPETLLVGSGDGLVASGGKHVAVTWSQESVDEPLVLTGPDGEPVLLEQGVTWVELVPRKGGSWTVS</sequence>
<dbReference type="InterPro" id="IPR035328">
    <property type="entry name" value="DUF3048_C"/>
</dbReference>
<reference evidence="4 5" key="1">
    <citation type="submission" date="2020-08" db="EMBL/GenBank/DDBJ databases">
        <title>A Genomic Blueprint of the Chicken Gut Microbiome.</title>
        <authorList>
            <person name="Gilroy R."/>
            <person name="Ravi A."/>
            <person name="Getino M."/>
            <person name="Pursley I."/>
            <person name="Horton D.L."/>
            <person name="Alikhan N.-F."/>
            <person name="Baker D."/>
            <person name="Gharbi K."/>
            <person name="Hall N."/>
            <person name="Watson M."/>
            <person name="Adriaenssens E.M."/>
            <person name="Foster-Nyarko E."/>
            <person name="Jarju S."/>
            <person name="Secka A."/>
            <person name="Antonio M."/>
            <person name="Oren A."/>
            <person name="Chaudhuri R."/>
            <person name="La Ragione R.M."/>
            <person name="Hildebrand F."/>
            <person name="Pallen M.J."/>
        </authorList>
    </citation>
    <scope>NUCLEOTIDE SEQUENCE [LARGE SCALE GENOMIC DNA]</scope>
    <source>
        <strain evidence="4 5">Sa2CUA9</strain>
    </source>
</reference>
<accession>A0ABR8U2C8</accession>
<organism evidence="4 5">
    <name type="scientific">Oerskovia merdavium</name>
    <dbReference type="NCBI Taxonomy" id="2762227"/>
    <lineage>
        <taxon>Bacteria</taxon>
        <taxon>Bacillati</taxon>
        <taxon>Actinomycetota</taxon>
        <taxon>Actinomycetes</taxon>
        <taxon>Micrococcales</taxon>
        <taxon>Cellulomonadaceae</taxon>
        <taxon>Oerskovia</taxon>
    </lineage>
</organism>
<dbReference type="Pfam" id="PF11258">
    <property type="entry name" value="DUF3048"/>
    <property type="match status" value="1"/>
</dbReference>
<feature type="domain" description="DUF3048" evidence="2">
    <location>
        <begin position="45"/>
        <end position="182"/>
    </location>
</feature>
<name>A0ABR8U2C8_9CELL</name>
<feature type="region of interest" description="Disordered" evidence="1">
    <location>
        <begin position="16"/>
        <end position="40"/>
    </location>
</feature>
<evidence type="ECO:0000256" key="1">
    <source>
        <dbReference type="SAM" id="MobiDB-lite"/>
    </source>
</evidence>
<dbReference type="EMBL" id="JACSQF010000013">
    <property type="protein sequence ID" value="MBD7981704.1"/>
    <property type="molecule type" value="Genomic_DNA"/>
</dbReference>
<feature type="domain" description="DUF3048" evidence="3">
    <location>
        <begin position="214"/>
        <end position="326"/>
    </location>
</feature>
<comment type="caution">
    <text evidence="4">The sequence shown here is derived from an EMBL/GenBank/DDBJ whole genome shotgun (WGS) entry which is preliminary data.</text>
</comment>
<evidence type="ECO:0000259" key="3">
    <source>
        <dbReference type="Pfam" id="PF17479"/>
    </source>
</evidence>
<dbReference type="Gene3D" id="3.50.90.10">
    <property type="entry name" value="YerB-like"/>
    <property type="match status" value="1"/>
</dbReference>
<evidence type="ECO:0000313" key="4">
    <source>
        <dbReference type="EMBL" id="MBD7981704.1"/>
    </source>
</evidence>
<dbReference type="InterPro" id="IPR023158">
    <property type="entry name" value="YerB-like_sf"/>
</dbReference>
<keyword evidence="5" id="KW-1185">Reference proteome</keyword>
<dbReference type="Proteomes" id="UP000655570">
    <property type="component" value="Unassembled WGS sequence"/>
</dbReference>
<dbReference type="SUPFAM" id="SSF159774">
    <property type="entry name" value="YerB-like"/>
    <property type="match status" value="1"/>
</dbReference>
<evidence type="ECO:0000259" key="2">
    <source>
        <dbReference type="Pfam" id="PF11258"/>
    </source>
</evidence>
<evidence type="ECO:0000313" key="5">
    <source>
        <dbReference type="Proteomes" id="UP000655570"/>
    </source>
</evidence>
<proteinExistence type="predicted"/>
<dbReference type="Pfam" id="PF17479">
    <property type="entry name" value="DUF3048_C"/>
    <property type="match status" value="1"/>
</dbReference>
<gene>
    <name evidence="4" type="ORF">H9641_13365</name>
</gene>